<comment type="subcellular location">
    <subcellularLocation>
        <location evidence="1">Nucleus</location>
    </subcellularLocation>
</comment>
<evidence type="ECO:0000256" key="4">
    <source>
        <dbReference type="ARBA" id="ARBA00022553"/>
    </source>
</evidence>
<dbReference type="CDD" id="cd15533">
    <property type="entry name" value="PHD1_PHF12"/>
    <property type="match status" value="1"/>
</dbReference>
<feature type="region of interest" description="Disordered" evidence="17">
    <location>
        <begin position="102"/>
        <end position="208"/>
    </location>
</feature>
<feature type="non-terminal residue" evidence="20">
    <location>
        <position position="773"/>
    </location>
</feature>
<evidence type="ECO:0000256" key="12">
    <source>
        <dbReference type="ARBA" id="ARBA00023242"/>
    </source>
</evidence>
<evidence type="ECO:0000256" key="7">
    <source>
        <dbReference type="ARBA" id="ARBA00022771"/>
    </source>
</evidence>
<evidence type="ECO:0000313" key="20">
    <source>
        <dbReference type="EMBL" id="JAB55417.1"/>
    </source>
</evidence>
<dbReference type="Gene3D" id="6.10.20.60">
    <property type="entry name" value="PHD finger protein 12"/>
    <property type="match status" value="1"/>
</dbReference>
<evidence type="ECO:0000256" key="16">
    <source>
        <dbReference type="PROSITE-ProRule" id="PRU00146"/>
    </source>
</evidence>
<comment type="subunit">
    <text evidence="13">Component of SIN3 complexes. Interacts with SIN3A in a complex composed of HDAC1, SAP30 and SIN3A. Component of the SIN3B complex, which includes SIN3B, HDAC2 or HDAC1, PHF12 and MORF4L1; interacts directly with all subunits. Interacts with TLE5.</text>
</comment>
<dbReference type="GO" id="GO:0070822">
    <property type="term" value="C:Sin3-type complex"/>
    <property type="evidence" value="ECO:0007669"/>
    <property type="project" value="TreeGrafter"/>
</dbReference>
<dbReference type="InterPro" id="IPR019786">
    <property type="entry name" value="Zinc_finger_PHD-type_CS"/>
</dbReference>
<protein>
    <recommendedName>
        <fullName evidence="14">PHD finger protein 12</fullName>
    </recommendedName>
    <alternativeName>
        <fullName evidence="15">PHD factor 1</fullName>
    </alternativeName>
</protein>
<keyword evidence="5" id="KW-0479">Metal-binding</keyword>
<evidence type="ECO:0000256" key="2">
    <source>
        <dbReference type="ARBA" id="ARBA00022491"/>
    </source>
</evidence>
<evidence type="ECO:0000256" key="11">
    <source>
        <dbReference type="ARBA" id="ARBA00023163"/>
    </source>
</evidence>
<dbReference type="InterPro" id="IPR038098">
    <property type="entry name" value="PHF12_MRG-bd_sf"/>
</dbReference>
<dbReference type="SUPFAM" id="SSF57903">
    <property type="entry name" value="FYVE/PHD zinc finger"/>
    <property type="match status" value="2"/>
</dbReference>
<keyword evidence="4" id="KW-0597">Phosphoprotein</keyword>
<evidence type="ECO:0000256" key="10">
    <source>
        <dbReference type="ARBA" id="ARBA00023015"/>
    </source>
</evidence>
<evidence type="ECO:0000256" key="1">
    <source>
        <dbReference type="ARBA" id="ARBA00004123"/>
    </source>
</evidence>
<proteinExistence type="evidence at transcript level"/>
<keyword evidence="8" id="KW-0862">Zinc</keyword>
<keyword evidence="11" id="KW-0804">Transcription</keyword>
<dbReference type="FunFam" id="3.30.40.10:FF:000164">
    <property type="entry name" value="PHD finger protein 12"/>
    <property type="match status" value="1"/>
</dbReference>
<dbReference type="GO" id="GO:0003714">
    <property type="term" value="F:transcription corepressor activity"/>
    <property type="evidence" value="ECO:0007669"/>
    <property type="project" value="InterPro"/>
</dbReference>
<feature type="compositionally biased region" description="Low complexity" evidence="17">
    <location>
        <begin position="102"/>
        <end position="115"/>
    </location>
</feature>
<sequence>LNAHGGLMPLIQALIKPPDSDDSTKQTTKKTTHPYYRKAGRGNNHDSCDACEEGGDLLLCDLCPSSFHLSCHDPPLTEEDIPNGQWICHTCKMLRQQKQIASNSTSSSASTTSSNEAVSEINTNSRPNTPLPDSGENVLQSLKVKQLRNRSNSRKSSVSSVTSLTDQKQQTTKSQKESSSSPPSPAINLADSEQGNEQQQPQAVEEEDVSPFGQLIKAARILNPRQFQLPSEWKIHCQFPGTDKIEPQNPIERKRINRNRKLYELDSQGLVPLPAKMCYTCRKSCKKAPLVACDYCSLLYHQDCLNPPLTALPTGMWMCPNHPEQFIDWQLVTSVSATERIKLWNRFSGPVDHETVKSEFFRKVHCKNPPFRVKLKPKVRNKVEIPSIVEYHYNNPADLLPSLRDVLRIDSVSKKCLTISTGEGGENEKNSSKTERKNVTNIINEGIQAIKEATNKFDTLLDDEETRKKNLTDTDDPEIEIKQEQMEECVIDVDNCSKANNRKKPDARKSLKREKIKSVTTITQNTDGQEPDLKKVKLENLDEDDGADNELPNKSEIDSELKFLNLKLIKALAYQRLQQIVTENPDIVGKYVNRTAAKNIREIIKQESIDKKMPLPSQLLSNDDIERIAKQFTSGQMTISPKKEFEDGLSTPPITPPLTSYQHSIDNNRVDYDLQQQQLKRKYYHTDEEKATLLASKLRNFLTHSEIRSRAVFVPVNIFDIRSCLEKPNLENAVYMRYRSLTIGCGPDCDIELKRFGHCRFISERHAVIFFDE</sequence>
<dbReference type="InterPro" id="IPR000253">
    <property type="entry name" value="FHA_dom"/>
</dbReference>
<dbReference type="CDD" id="cd15534">
    <property type="entry name" value="PHD2_PHF12_Rco1"/>
    <property type="match status" value="1"/>
</dbReference>
<feature type="domain" description="PHD-type" evidence="19">
    <location>
        <begin position="275"/>
        <end position="325"/>
    </location>
</feature>
<feature type="compositionally biased region" description="Polar residues" evidence="17">
    <location>
        <begin position="518"/>
        <end position="528"/>
    </location>
</feature>
<dbReference type="SMART" id="SM00249">
    <property type="entry name" value="PHD"/>
    <property type="match status" value="2"/>
</dbReference>
<evidence type="ECO:0000256" key="14">
    <source>
        <dbReference type="ARBA" id="ARBA00068755"/>
    </source>
</evidence>
<evidence type="ECO:0000259" key="19">
    <source>
        <dbReference type="PROSITE" id="PS50016"/>
    </source>
</evidence>
<dbReference type="InterPro" id="IPR019787">
    <property type="entry name" value="Znf_PHD-finger"/>
</dbReference>
<evidence type="ECO:0000256" key="6">
    <source>
        <dbReference type="ARBA" id="ARBA00022737"/>
    </source>
</evidence>
<dbReference type="PROSITE" id="PS50016">
    <property type="entry name" value="ZF_PHD_2"/>
    <property type="match status" value="2"/>
</dbReference>
<feature type="compositionally biased region" description="Low complexity" evidence="17">
    <location>
        <begin position="154"/>
        <end position="181"/>
    </location>
</feature>
<evidence type="ECO:0000256" key="5">
    <source>
        <dbReference type="ARBA" id="ARBA00022723"/>
    </source>
</evidence>
<evidence type="ECO:0000256" key="9">
    <source>
        <dbReference type="ARBA" id="ARBA00022843"/>
    </source>
</evidence>
<dbReference type="PROSITE" id="PS50006">
    <property type="entry name" value="FHA_DOMAIN"/>
    <property type="match status" value="1"/>
</dbReference>
<keyword evidence="6" id="KW-0677">Repeat</keyword>
<dbReference type="PANTHER" id="PTHR46309:SF1">
    <property type="entry name" value="PHD FINGER PROTEIN 12"/>
    <property type="match status" value="1"/>
</dbReference>
<evidence type="ECO:0000259" key="18">
    <source>
        <dbReference type="PROSITE" id="PS50006"/>
    </source>
</evidence>
<evidence type="ECO:0000256" key="3">
    <source>
        <dbReference type="ARBA" id="ARBA00022499"/>
    </source>
</evidence>
<keyword evidence="2" id="KW-0678">Repressor</keyword>
<feature type="compositionally biased region" description="Polar residues" evidence="17">
    <location>
        <begin position="116"/>
        <end position="128"/>
    </location>
</feature>
<evidence type="ECO:0000256" key="17">
    <source>
        <dbReference type="SAM" id="MobiDB-lite"/>
    </source>
</evidence>
<dbReference type="AlphaFoldDB" id="U5EMJ7"/>
<feature type="domain" description="PHD-type" evidence="19">
    <location>
        <begin position="45"/>
        <end position="94"/>
    </location>
</feature>
<dbReference type="Pfam" id="PF16737">
    <property type="entry name" value="PHF12_MRG_bd"/>
    <property type="match status" value="1"/>
</dbReference>
<evidence type="ECO:0000256" key="15">
    <source>
        <dbReference type="ARBA" id="ARBA00076589"/>
    </source>
</evidence>
<dbReference type="Gene3D" id="3.30.40.10">
    <property type="entry name" value="Zinc/RING finger domain, C3HC4 (zinc finger)"/>
    <property type="match status" value="2"/>
</dbReference>
<dbReference type="InterPro" id="IPR013083">
    <property type="entry name" value="Znf_RING/FYVE/PHD"/>
</dbReference>
<keyword evidence="7 16" id="KW-0863">Zinc-finger</keyword>
<dbReference type="InterPro" id="IPR001965">
    <property type="entry name" value="Znf_PHD"/>
</dbReference>
<dbReference type="EMBL" id="GANO01004454">
    <property type="protein sequence ID" value="JAB55417.1"/>
    <property type="molecule type" value="mRNA"/>
</dbReference>
<name>U5EMJ7_9DIPT</name>
<keyword evidence="12" id="KW-0539">Nucleus</keyword>
<dbReference type="InterPro" id="IPR042163">
    <property type="entry name" value="PHF12"/>
</dbReference>
<feature type="region of interest" description="Disordered" evidence="17">
    <location>
        <begin position="14"/>
        <end position="39"/>
    </location>
</feature>
<dbReference type="PANTHER" id="PTHR46309">
    <property type="entry name" value="PHD FINGER PROTEIN 12"/>
    <property type="match status" value="1"/>
</dbReference>
<feature type="compositionally biased region" description="Polar residues" evidence="17">
    <location>
        <begin position="191"/>
        <end position="202"/>
    </location>
</feature>
<accession>U5EMJ7</accession>
<feature type="compositionally biased region" description="Basic residues" evidence="17">
    <location>
        <begin position="27"/>
        <end position="39"/>
    </location>
</feature>
<keyword evidence="3" id="KW-1017">Isopeptide bond</keyword>
<organism evidence="20">
    <name type="scientific">Corethrella appendiculata</name>
    <dbReference type="NCBI Taxonomy" id="1370023"/>
    <lineage>
        <taxon>Eukaryota</taxon>
        <taxon>Metazoa</taxon>
        <taxon>Ecdysozoa</taxon>
        <taxon>Arthropoda</taxon>
        <taxon>Hexapoda</taxon>
        <taxon>Insecta</taxon>
        <taxon>Pterygota</taxon>
        <taxon>Neoptera</taxon>
        <taxon>Endopterygota</taxon>
        <taxon>Diptera</taxon>
        <taxon>Nematocera</taxon>
        <taxon>Culicoidea</taxon>
        <taxon>Chaoboridae</taxon>
        <taxon>Corethrella</taxon>
    </lineage>
</organism>
<keyword evidence="9" id="KW-0832">Ubl conjugation</keyword>
<dbReference type="GO" id="GO:0000122">
    <property type="term" value="P:negative regulation of transcription by RNA polymerase II"/>
    <property type="evidence" value="ECO:0007669"/>
    <property type="project" value="TreeGrafter"/>
</dbReference>
<evidence type="ECO:0000256" key="13">
    <source>
        <dbReference type="ARBA" id="ARBA00065785"/>
    </source>
</evidence>
<dbReference type="InterPro" id="IPR011011">
    <property type="entry name" value="Znf_FYVE_PHD"/>
</dbReference>
<feature type="region of interest" description="Disordered" evidence="17">
    <location>
        <begin position="498"/>
        <end position="530"/>
    </location>
</feature>
<evidence type="ECO:0000256" key="8">
    <source>
        <dbReference type="ARBA" id="ARBA00022833"/>
    </source>
</evidence>
<dbReference type="GO" id="GO:0008270">
    <property type="term" value="F:zinc ion binding"/>
    <property type="evidence" value="ECO:0007669"/>
    <property type="project" value="UniProtKB-KW"/>
</dbReference>
<reference evidence="20" key="1">
    <citation type="journal article" date="2014" name="Insect Biochem. Mol. Biol.">
        <title>An insight into the sialome of the frog biting fly, Corethrella appendiculata.</title>
        <authorList>
            <person name="Ribeiro J.M.C."/>
            <person name="Chagas A.C."/>
            <person name="Pham V.M."/>
            <person name="Lounibos L.P."/>
            <person name="Calvo E."/>
        </authorList>
    </citation>
    <scope>NUCLEOTIDE SEQUENCE</scope>
    <source>
        <tissue evidence="20">Salivary glands</tissue>
    </source>
</reference>
<dbReference type="PROSITE" id="PS01359">
    <property type="entry name" value="ZF_PHD_1"/>
    <property type="match status" value="1"/>
</dbReference>
<keyword evidence="10" id="KW-0805">Transcription regulation</keyword>
<feature type="non-terminal residue" evidence="20">
    <location>
        <position position="1"/>
    </location>
</feature>
<feature type="domain" description="FHA" evidence="18">
    <location>
        <begin position="741"/>
        <end position="773"/>
    </location>
</feature>
<dbReference type="FunFam" id="3.30.40.10:FF:000154">
    <property type="entry name" value="PHD finger protein 12"/>
    <property type="match status" value="1"/>
</dbReference>
<dbReference type="Pfam" id="PF00628">
    <property type="entry name" value="PHD"/>
    <property type="match status" value="2"/>
</dbReference>
<dbReference type="InterPro" id="IPR031966">
    <property type="entry name" value="PHF12_MRG-bd"/>
</dbReference>